<gene>
    <name evidence="1" type="ORF">AWU65_01865</name>
</gene>
<reference evidence="1" key="1">
    <citation type="journal article" date="2016" name="Genome Announc.">
        <title>Draft genomes of two strains of Paenibacillus glucanolyticus with capability to degrade lignocellulose.</title>
        <authorList>
            <person name="Mathews S.L."/>
            <person name="Pawlak J."/>
            <person name="Grunden A.M."/>
        </authorList>
    </citation>
    <scope>NUCLEOTIDE SEQUENCE [LARGE SCALE GENOMIC DNA]</scope>
    <source>
        <strain evidence="1">SLM1</strain>
    </source>
</reference>
<dbReference type="OrthoDB" id="2971900at2"/>
<protein>
    <submittedName>
        <fullName evidence="1">Uncharacterized protein</fullName>
    </submittedName>
</protein>
<accession>A0A163G6N2</accession>
<evidence type="ECO:0000313" key="1">
    <source>
        <dbReference type="EMBL" id="KZS44762.1"/>
    </source>
</evidence>
<dbReference type="Proteomes" id="UP000076796">
    <property type="component" value="Unassembled WGS sequence"/>
</dbReference>
<dbReference type="AlphaFoldDB" id="A0A163G6N2"/>
<dbReference type="EMBL" id="LWMH01000001">
    <property type="protein sequence ID" value="KZS44762.1"/>
    <property type="molecule type" value="Genomic_DNA"/>
</dbReference>
<proteinExistence type="predicted"/>
<evidence type="ECO:0000313" key="2">
    <source>
        <dbReference type="Proteomes" id="UP000076796"/>
    </source>
</evidence>
<sequence length="667" mass="78657">MYKRIQRVTFNSATFAEPIENILLNQNRHFLKSVEYSLWKKYLSVFPEAMGIDDIYDYIQLHLGFQSDEEPLEFDIHPQVVVELLDSILTSKMEEMMLVTDLKEPSDIKPLIPSVTFNEYLELDQQTDILSVLGVVFETHLESYPELERKPLYFILYRLRNNLLYTFDDRIFTTDHIGKTLDKLKKKFDALLLDCVLYNHGGVLSVKIIQSIYKKCETLIIHYFASEQRVGKPLEEGRRIYDYVTELIKNSREFEHLTARYIEIFENLFKNELSESDLRGWISLYLSDFYHIALQFASPTYEKNSLSGRYFEAVRLAIVEAILEQGDPELIIKTEYDALQPEQFKQLFDWMYEENLKIVNYTVCLHVKDLKADSRFSRLDLKDIEFMSDALFEGWQHGLPFQKNFERPHLVRSSEDQQKEYIWVLVHNILAGINDIQSTYQLAEEKLTSCLSLLYFFSARDDDHNFIIEDQYLAYNHDRKKMHHAYASKKGNISAKSIDELDPELVDLLVRFHDTELKWKADILQAAKNFEHYFRSMGISEQMKYLKAVITSLFGNTQDQRSLAAACSVFVSGTNYRGSDVTFIDTRAWLFDDFMEFFMLCETSGKFALKERIMERFKVFCKNVFVTTLVNFDILDSNVHATIKDIVDWLYFVYPNHRPIREEVRDQ</sequence>
<organism evidence="1 2">
    <name type="scientific">Paenibacillus glucanolyticus</name>
    <dbReference type="NCBI Taxonomy" id="59843"/>
    <lineage>
        <taxon>Bacteria</taxon>
        <taxon>Bacillati</taxon>
        <taxon>Bacillota</taxon>
        <taxon>Bacilli</taxon>
        <taxon>Bacillales</taxon>
        <taxon>Paenibacillaceae</taxon>
        <taxon>Paenibacillus</taxon>
    </lineage>
</organism>
<keyword evidence="2" id="KW-1185">Reference proteome</keyword>
<dbReference type="RefSeq" id="WP_063477346.1">
    <property type="nucleotide sequence ID" value="NZ_JBCMWP010000019.1"/>
</dbReference>
<comment type="caution">
    <text evidence="1">The sequence shown here is derived from an EMBL/GenBank/DDBJ whole genome shotgun (WGS) entry which is preliminary data.</text>
</comment>
<name>A0A163G6N2_9BACL</name>